<dbReference type="HOGENOM" id="CLU_542898_0_0_1"/>
<gene>
    <name evidence="2" type="ORF">G210_5616</name>
</gene>
<feature type="region of interest" description="Disordered" evidence="1">
    <location>
        <begin position="482"/>
        <end position="534"/>
    </location>
</feature>
<sequence length="534" mass="62135">MNVDKDDVIRNIHKLPSELIDFILSCLPACALDIFLSYPPLVHHVATFIVKNAEVVQPSIKPHKQTESISVCRHEEHAVPSFAYLADHIEFCMEYDVWPNVVSMHFEVFQRNDVQLFEVFKSIRLWDRIDADSGYDKIRDKLSQVNIHELQVNFSSWYSNTEIISTFPKNLRYLEIENEKTFGDMPVFKQFQFLESLYLRTVNMDFLRCIPPSLSKLEIEEFEVHRNPEPTDPVLPNLKTFIVFDIDKTPRYTIEPVFRQMPNLQEFSNPNATAMFSHDFQLPASLKSLTLSGLAALTHLTQYQNLRELVLDICVFPVEEFQNTDNFPHLRSFKFNNDKYYKTTIDHLQFPGNLQILELNGYITIKKWTLPKSLRRLELRGIDVGDDFEFDFPSSVYHLAIKDTQLQSLDGVMFPTELTYLEIIRNQHLISMDGTNLLKLERLVQVKAYWNTKFQCNDLVEFGHRDSIIYQNRYFWPFIESSDESGSSDDSGDSDDMSNMEESDDSDDSDDMDDSDDSDEMDDSDDSDEPSSSP</sequence>
<organism evidence="2 3">
    <name type="scientific">Candida maltosa (strain Xu316)</name>
    <name type="common">Yeast</name>
    <dbReference type="NCBI Taxonomy" id="1245528"/>
    <lineage>
        <taxon>Eukaryota</taxon>
        <taxon>Fungi</taxon>
        <taxon>Dikarya</taxon>
        <taxon>Ascomycota</taxon>
        <taxon>Saccharomycotina</taxon>
        <taxon>Pichiomycetes</taxon>
        <taxon>Debaryomycetaceae</taxon>
        <taxon>Candida/Lodderomyces clade</taxon>
        <taxon>Candida</taxon>
    </lineage>
</organism>
<evidence type="ECO:0000256" key="1">
    <source>
        <dbReference type="SAM" id="MobiDB-lite"/>
    </source>
</evidence>
<comment type="caution">
    <text evidence="2">The sequence shown here is derived from an EMBL/GenBank/DDBJ whole genome shotgun (WGS) entry which is preliminary data.</text>
</comment>
<dbReference type="AlphaFoldDB" id="M3JBU8"/>
<evidence type="ECO:0000313" key="2">
    <source>
        <dbReference type="EMBL" id="EMG49583.1"/>
    </source>
</evidence>
<name>M3JBU8_CANMX</name>
<proteinExistence type="predicted"/>
<evidence type="ECO:0008006" key="4">
    <source>
        <dbReference type="Google" id="ProtNLM"/>
    </source>
</evidence>
<dbReference type="InterPro" id="IPR032675">
    <property type="entry name" value="LRR_dom_sf"/>
</dbReference>
<evidence type="ECO:0000313" key="3">
    <source>
        <dbReference type="Proteomes" id="UP000011777"/>
    </source>
</evidence>
<dbReference type="EMBL" id="AOGT01000591">
    <property type="protein sequence ID" value="EMG49583.1"/>
    <property type="molecule type" value="Genomic_DNA"/>
</dbReference>
<dbReference type="SUPFAM" id="SSF52058">
    <property type="entry name" value="L domain-like"/>
    <property type="match status" value="1"/>
</dbReference>
<dbReference type="OrthoDB" id="4027637at2759"/>
<protein>
    <recommendedName>
        <fullName evidence="4">F-box domain-containing protein</fullName>
    </recommendedName>
</protein>
<accession>M3JBU8</accession>
<dbReference type="Gene3D" id="3.80.10.10">
    <property type="entry name" value="Ribonuclease Inhibitor"/>
    <property type="match status" value="1"/>
</dbReference>
<reference evidence="2 3" key="1">
    <citation type="submission" date="2013-02" db="EMBL/GenBank/DDBJ databases">
        <title>Genome sequence of Candida maltosa Xu316, a potential industrial strain for xylitol and ethanol production.</title>
        <authorList>
            <person name="Yu J."/>
            <person name="Wang Q."/>
            <person name="Geng X."/>
            <person name="Bao W."/>
            <person name="He P."/>
            <person name="Cai J."/>
        </authorList>
    </citation>
    <scope>NUCLEOTIDE SEQUENCE [LARGE SCALE GENOMIC DNA]</scope>
    <source>
        <strain evidence="3">Xu316</strain>
    </source>
</reference>
<dbReference type="Proteomes" id="UP000011777">
    <property type="component" value="Unassembled WGS sequence"/>
</dbReference>
<keyword evidence="3" id="KW-1185">Reference proteome</keyword>